<feature type="region of interest" description="Disordered" evidence="8">
    <location>
        <begin position="1"/>
        <end position="25"/>
    </location>
</feature>
<feature type="compositionally biased region" description="Low complexity" evidence="8">
    <location>
        <begin position="279"/>
        <end position="289"/>
    </location>
</feature>
<feature type="region of interest" description="Disordered" evidence="8">
    <location>
        <begin position="79"/>
        <end position="135"/>
    </location>
</feature>
<protein>
    <recommendedName>
        <fullName evidence="9">C2H2-type domain-containing protein</fullName>
    </recommendedName>
</protein>
<evidence type="ECO:0000313" key="10">
    <source>
        <dbReference type="EMBL" id="TPX49520.1"/>
    </source>
</evidence>
<proteinExistence type="predicted"/>
<dbReference type="EMBL" id="QEAM01000032">
    <property type="protein sequence ID" value="TPX49520.1"/>
    <property type="molecule type" value="Genomic_DNA"/>
</dbReference>
<evidence type="ECO:0000256" key="4">
    <source>
        <dbReference type="ARBA" id="ARBA00022771"/>
    </source>
</evidence>
<dbReference type="SMART" id="SM00355">
    <property type="entry name" value="ZnF_C2H2"/>
    <property type="match status" value="2"/>
</dbReference>
<dbReference type="Proteomes" id="UP000320475">
    <property type="component" value="Unassembled WGS sequence"/>
</dbReference>
<gene>
    <name evidence="10" type="ORF">SeLEV6574_g01435</name>
</gene>
<feature type="compositionally biased region" description="Low complexity" evidence="8">
    <location>
        <begin position="382"/>
        <end position="402"/>
    </location>
</feature>
<reference evidence="10 11" key="1">
    <citation type="journal article" date="2019" name="Sci. Rep.">
        <title>Comparative genomics of chytrid fungi reveal insights into the obligate biotrophic and pathogenic lifestyle of Synchytrium endobioticum.</title>
        <authorList>
            <person name="van de Vossenberg B.T.L.H."/>
            <person name="Warris S."/>
            <person name="Nguyen H.D.T."/>
            <person name="van Gent-Pelzer M.P.E."/>
            <person name="Joly D.L."/>
            <person name="van de Geest H.C."/>
            <person name="Bonants P.J.M."/>
            <person name="Smith D.S."/>
            <person name="Levesque C.A."/>
            <person name="van der Lee T.A.J."/>
        </authorList>
    </citation>
    <scope>NUCLEOTIDE SEQUENCE [LARGE SCALE GENOMIC DNA]</scope>
    <source>
        <strain evidence="10 11">LEV6574</strain>
    </source>
</reference>
<keyword evidence="3" id="KW-0677">Repeat</keyword>
<evidence type="ECO:0000256" key="6">
    <source>
        <dbReference type="ARBA" id="ARBA00023242"/>
    </source>
</evidence>
<keyword evidence="6" id="KW-0539">Nucleus</keyword>
<evidence type="ECO:0000256" key="8">
    <source>
        <dbReference type="SAM" id="MobiDB-lite"/>
    </source>
</evidence>
<feature type="region of interest" description="Disordered" evidence="8">
    <location>
        <begin position="39"/>
        <end position="61"/>
    </location>
</feature>
<keyword evidence="5" id="KW-0862">Zinc</keyword>
<dbReference type="InterPro" id="IPR013087">
    <property type="entry name" value="Znf_C2H2_type"/>
</dbReference>
<evidence type="ECO:0000256" key="5">
    <source>
        <dbReference type="ARBA" id="ARBA00022833"/>
    </source>
</evidence>
<dbReference type="PROSITE" id="PS00028">
    <property type="entry name" value="ZINC_FINGER_C2H2_1"/>
    <property type="match status" value="2"/>
</dbReference>
<comment type="caution">
    <text evidence="10">The sequence shown here is derived from an EMBL/GenBank/DDBJ whole genome shotgun (WGS) entry which is preliminary data.</text>
</comment>
<dbReference type="GO" id="GO:0008270">
    <property type="term" value="F:zinc ion binding"/>
    <property type="evidence" value="ECO:0007669"/>
    <property type="project" value="UniProtKB-KW"/>
</dbReference>
<feature type="domain" description="C2H2-type" evidence="9">
    <location>
        <begin position="416"/>
        <end position="443"/>
    </location>
</feature>
<evidence type="ECO:0000256" key="3">
    <source>
        <dbReference type="ARBA" id="ARBA00022737"/>
    </source>
</evidence>
<name>A0A507DFA7_9FUNG</name>
<dbReference type="GO" id="GO:0043565">
    <property type="term" value="F:sequence-specific DNA binding"/>
    <property type="evidence" value="ECO:0007669"/>
    <property type="project" value="TreeGrafter"/>
</dbReference>
<evidence type="ECO:0000256" key="1">
    <source>
        <dbReference type="ARBA" id="ARBA00004123"/>
    </source>
</evidence>
<dbReference type="Pfam" id="PF00096">
    <property type="entry name" value="zf-C2H2"/>
    <property type="match status" value="2"/>
</dbReference>
<dbReference type="InterPro" id="IPR036236">
    <property type="entry name" value="Znf_C2H2_sf"/>
</dbReference>
<dbReference type="FunFam" id="3.30.160.60:FF:000145">
    <property type="entry name" value="Zinc finger protein 574"/>
    <property type="match status" value="1"/>
</dbReference>
<accession>A0A507DFA7</accession>
<comment type="subcellular location">
    <subcellularLocation>
        <location evidence="1">Nucleus</location>
    </subcellularLocation>
</comment>
<dbReference type="SUPFAM" id="SSF57667">
    <property type="entry name" value="beta-beta-alpha zinc fingers"/>
    <property type="match status" value="1"/>
</dbReference>
<dbReference type="GO" id="GO:0000981">
    <property type="term" value="F:DNA-binding transcription factor activity, RNA polymerase II-specific"/>
    <property type="evidence" value="ECO:0007669"/>
    <property type="project" value="TreeGrafter"/>
</dbReference>
<evidence type="ECO:0000256" key="2">
    <source>
        <dbReference type="ARBA" id="ARBA00022723"/>
    </source>
</evidence>
<feature type="domain" description="C2H2-type" evidence="9">
    <location>
        <begin position="444"/>
        <end position="467"/>
    </location>
</feature>
<evidence type="ECO:0000313" key="11">
    <source>
        <dbReference type="Proteomes" id="UP000320475"/>
    </source>
</evidence>
<dbReference type="GO" id="GO:0005634">
    <property type="term" value="C:nucleus"/>
    <property type="evidence" value="ECO:0007669"/>
    <property type="project" value="UniProtKB-SubCell"/>
</dbReference>
<keyword evidence="4 7" id="KW-0863">Zinc-finger</keyword>
<dbReference type="PROSITE" id="PS50157">
    <property type="entry name" value="ZINC_FINGER_C2H2_2"/>
    <property type="match status" value="2"/>
</dbReference>
<dbReference type="OrthoDB" id="2160997at2759"/>
<evidence type="ECO:0000259" key="9">
    <source>
        <dbReference type="PROSITE" id="PS50157"/>
    </source>
</evidence>
<dbReference type="PANTHER" id="PTHR24408">
    <property type="entry name" value="ZINC FINGER PROTEIN"/>
    <property type="match status" value="1"/>
</dbReference>
<evidence type="ECO:0000256" key="7">
    <source>
        <dbReference type="PROSITE-ProRule" id="PRU00042"/>
    </source>
</evidence>
<keyword evidence="2" id="KW-0479">Metal-binding</keyword>
<dbReference type="PANTHER" id="PTHR24408:SF58">
    <property type="entry name" value="TRANSCRIPTION FACTOR (TFIIIA), PUTATIVE (AFU_ORTHOLOGUE AFUA_1G05150)-RELATED"/>
    <property type="match status" value="1"/>
</dbReference>
<dbReference type="AlphaFoldDB" id="A0A507DFA7"/>
<feature type="region of interest" description="Disordered" evidence="8">
    <location>
        <begin position="277"/>
        <end position="410"/>
    </location>
</feature>
<feature type="compositionally biased region" description="Polar residues" evidence="8">
    <location>
        <begin position="303"/>
        <end position="346"/>
    </location>
</feature>
<organism evidence="10 11">
    <name type="scientific">Synchytrium endobioticum</name>
    <dbReference type="NCBI Taxonomy" id="286115"/>
    <lineage>
        <taxon>Eukaryota</taxon>
        <taxon>Fungi</taxon>
        <taxon>Fungi incertae sedis</taxon>
        <taxon>Chytridiomycota</taxon>
        <taxon>Chytridiomycota incertae sedis</taxon>
        <taxon>Chytridiomycetes</taxon>
        <taxon>Synchytriales</taxon>
        <taxon>Synchytriaceae</taxon>
        <taxon>Synchytrium</taxon>
    </lineage>
</organism>
<dbReference type="Gene3D" id="3.30.160.60">
    <property type="entry name" value="Classic Zinc Finger"/>
    <property type="match status" value="2"/>
</dbReference>
<sequence>MRDSVLPQHQSCPAPSADADVPTSSGFLMDALQSLYDIMPPNTAAPSASVPSPPSASEEHQATADWINRLMLAQQQTGNTNPGVYAAQSPLANRSNKQQQQQQPQQPPLQSPNHAFPSASNSMPDTARPRCLPPPNTFPVIVRTLHRDGTGPDILLTPSPPATGTADADNAYCTSSLNTNHVMQHGAIGTIISQDLGDAHQETILYTPPSHTELLSGESTDSLLSGTLPSPLEMSGFDNPHIFDANVALLQQQYYSKNSNGQYGLIDDYLSPGPMHYYSSSRSPSPALSEDSDMYSDNHSDAYDTSSASNQNRMPLPFSLSSSPNGSFPATPASSSGSNTNVTRSNDFLDPSSAAASDASNRRARRWSAGSLGAPISRARSRSVSSVRSTSSSKSAATAGVSTGNGSNTNATKEPLRCDICGKEFPRKFNLTSHLVSHTSERPYPCSYCEKSFKRKPDLYRHERMVHVPFGCDRCRTRFATEDELKCHECQIPLDSNGDGGGLQVPEIKCLGVSPSNNVAYNAFSRPSTSVPGSPLPLPLLSSHLPHPSLSSLSPNVSPNISQMLQHQQPHYTPPNSNASLVGFPGTDFSLSMSNFNVLGGNNTIVFPVLNVGDSNAGGSIGDGQSSSDTPWST</sequence>